<accession>A0ABS6L1X1</accession>
<comment type="caution">
    <text evidence="1">The sequence shown here is derived from an EMBL/GenBank/DDBJ whole genome shotgun (WGS) entry which is preliminary data.</text>
</comment>
<dbReference type="EMBL" id="JAFMOU010000068">
    <property type="protein sequence ID" value="MBU9835854.1"/>
    <property type="molecule type" value="Genomic_DNA"/>
</dbReference>
<name>A0ABS6L1X1_9GAMM</name>
<gene>
    <name evidence="1" type="ORF">J1786_13675</name>
</gene>
<keyword evidence="2" id="KW-1185">Reference proteome</keyword>
<protein>
    <submittedName>
        <fullName evidence="1">Uncharacterized protein</fullName>
    </submittedName>
</protein>
<proteinExistence type="predicted"/>
<evidence type="ECO:0000313" key="2">
    <source>
        <dbReference type="Proteomes" id="UP000699865"/>
    </source>
</evidence>
<dbReference type="RefSeq" id="WP_217138515.1">
    <property type="nucleotide sequence ID" value="NZ_JAFMOT010000186.1"/>
</dbReference>
<sequence length="66" mass="7315">MDKLDKKSVENIMGGGCSTRNEFQLKSVTGSKDKIWICVPTTTCSDKHGTTRDWDPAKEVPNVNCL</sequence>
<evidence type="ECO:0000313" key="1">
    <source>
        <dbReference type="EMBL" id="MBU9835854.1"/>
    </source>
</evidence>
<organism evidence="1 2">
    <name type="scientific">Rahnella perminowiae</name>
    <dbReference type="NCBI Taxonomy" id="2816244"/>
    <lineage>
        <taxon>Bacteria</taxon>
        <taxon>Pseudomonadati</taxon>
        <taxon>Pseudomonadota</taxon>
        <taxon>Gammaproteobacteria</taxon>
        <taxon>Enterobacterales</taxon>
        <taxon>Yersiniaceae</taxon>
        <taxon>Rahnella</taxon>
    </lineage>
</organism>
<reference evidence="1 2" key="1">
    <citation type="submission" date="2021-03" db="EMBL/GenBank/DDBJ databases">
        <title>Five novel Rahnella species.</title>
        <authorList>
            <person name="Brady C."/>
            <person name="Asselin J."/>
            <person name="Beer S."/>
            <person name="Bruberg M.B."/>
            <person name="Crampton B."/>
            <person name="Venter S."/>
            <person name="Arnold D."/>
            <person name="Denman S."/>
        </authorList>
    </citation>
    <scope>NUCLEOTIDE SEQUENCE [LARGE SCALE GENOMIC DNA]</scope>
    <source>
        <strain evidence="1 2">L72c</strain>
    </source>
</reference>
<dbReference type="Proteomes" id="UP000699865">
    <property type="component" value="Unassembled WGS sequence"/>
</dbReference>